<dbReference type="GO" id="GO:0016208">
    <property type="term" value="F:AMP binding"/>
    <property type="evidence" value="ECO:0007669"/>
    <property type="project" value="TreeGrafter"/>
</dbReference>
<dbReference type="Pfam" id="PF00156">
    <property type="entry name" value="Pribosyltran"/>
    <property type="match status" value="1"/>
</dbReference>
<evidence type="ECO:0000256" key="10">
    <source>
        <dbReference type="ARBA" id="ARBA00022679"/>
    </source>
</evidence>
<feature type="domain" description="Phosphoribosyltransferase" evidence="12">
    <location>
        <begin position="28"/>
        <end position="148"/>
    </location>
</feature>
<comment type="subunit">
    <text evidence="6">Homodimer.</text>
</comment>
<comment type="function">
    <text evidence="2">Catalyzes a salvage reaction resulting in the formation of AMP, that is energically less costly than de novo synthesis.</text>
</comment>
<dbReference type="PANTHER" id="PTHR32315:SF3">
    <property type="entry name" value="ADENINE PHOSPHORIBOSYLTRANSFERASE"/>
    <property type="match status" value="1"/>
</dbReference>
<evidence type="ECO:0000256" key="8">
    <source>
        <dbReference type="ARBA" id="ARBA00022490"/>
    </source>
</evidence>
<dbReference type="GO" id="GO:0002055">
    <property type="term" value="F:adenine binding"/>
    <property type="evidence" value="ECO:0007669"/>
    <property type="project" value="TreeGrafter"/>
</dbReference>
<evidence type="ECO:0000256" key="3">
    <source>
        <dbReference type="ARBA" id="ARBA00004496"/>
    </source>
</evidence>
<protein>
    <recommendedName>
        <fullName evidence="7">adenine phosphoribosyltransferase</fullName>
        <ecNumber evidence="7">2.4.2.7</ecNumber>
    </recommendedName>
</protein>
<dbReference type="AlphaFoldDB" id="A0A644UZX8"/>
<dbReference type="HAMAP" id="MF_00004">
    <property type="entry name" value="Aden_phosphoribosyltr"/>
    <property type="match status" value="1"/>
</dbReference>
<keyword evidence="11" id="KW-0660">Purine salvage</keyword>
<accession>A0A644UZX8</accession>
<dbReference type="SUPFAM" id="SSF53271">
    <property type="entry name" value="PRTase-like"/>
    <property type="match status" value="1"/>
</dbReference>
<comment type="catalytic activity">
    <reaction evidence="1">
        <text>AMP + diphosphate = 5-phospho-alpha-D-ribose 1-diphosphate + adenine</text>
        <dbReference type="Rhea" id="RHEA:16609"/>
        <dbReference type="ChEBI" id="CHEBI:16708"/>
        <dbReference type="ChEBI" id="CHEBI:33019"/>
        <dbReference type="ChEBI" id="CHEBI:58017"/>
        <dbReference type="ChEBI" id="CHEBI:456215"/>
        <dbReference type="EC" id="2.4.2.7"/>
    </reaction>
</comment>
<dbReference type="EMBL" id="VSSQ01000188">
    <property type="protein sequence ID" value="MPL84305.1"/>
    <property type="molecule type" value="Genomic_DNA"/>
</dbReference>
<evidence type="ECO:0000256" key="4">
    <source>
        <dbReference type="ARBA" id="ARBA00004659"/>
    </source>
</evidence>
<dbReference type="InterPro" id="IPR050054">
    <property type="entry name" value="UPRTase/APRTase"/>
</dbReference>
<keyword evidence="8" id="KW-0963">Cytoplasm</keyword>
<evidence type="ECO:0000256" key="11">
    <source>
        <dbReference type="ARBA" id="ARBA00022726"/>
    </source>
</evidence>
<organism evidence="13">
    <name type="scientific">bioreactor metagenome</name>
    <dbReference type="NCBI Taxonomy" id="1076179"/>
    <lineage>
        <taxon>unclassified sequences</taxon>
        <taxon>metagenomes</taxon>
        <taxon>ecological metagenomes</taxon>
    </lineage>
</organism>
<evidence type="ECO:0000256" key="2">
    <source>
        <dbReference type="ARBA" id="ARBA00003968"/>
    </source>
</evidence>
<keyword evidence="9 13" id="KW-0328">Glycosyltransferase</keyword>
<comment type="caution">
    <text evidence="13">The sequence shown here is derived from an EMBL/GenBank/DDBJ whole genome shotgun (WGS) entry which is preliminary data.</text>
</comment>
<dbReference type="PANTHER" id="PTHR32315">
    <property type="entry name" value="ADENINE PHOSPHORIBOSYLTRANSFERASE"/>
    <property type="match status" value="1"/>
</dbReference>
<dbReference type="GO" id="GO:0005737">
    <property type="term" value="C:cytoplasm"/>
    <property type="evidence" value="ECO:0007669"/>
    <property type="project" value="UniProtKB-SubCell"/>
</dbReference>
<evidence type="ECO:0000256" key="9">
    <source>
        <dbReference type="ARBA" id="ARBA00022676"/>
    </source>
</evidence>
<dbReference type="NCBIfam" id="NF002634">
    <property type="entry name" value="PRK02304.1-3"/>
    <property type="match status" value="1"/>
</dbReference>
<reference evidence="13" key="1">
    <citation type="submission" date="2019-08" db="EMBL/GenBank/DDBJ databases">
        <authorList>
            <person name="Kucharzyk K."/>
            <person name="Murdoch R.W."/>
            <person name="Higgins S."/>
            <person name="Loffler F."/>
        </authorList>
    </citation>
    <scope>NUCLEOTIDE SEQUENCE</scope>
</reference>
<dbReference type="InterPro" id="IPR000836">
    <property type="entry name" value="PRTase_dom"/>
</dbReference>
<sequence>MDLKEKIRVISNFPSDGIRFKDITTLLNDGAAFQYAINELAKRFKDEKIDYVVGPEARGFVIGAPVAYVLGAGFVPVRKPGKLPAETLDYRYDLEYGKDSLEIHKDAIKPNSRVLIVDDLLATGGTTRATIHLVEALGGKVAGLGFVIELSYLHGREKLAGYDITTLVTY</sequence>
<dbReference type="UniPathway" id="UPA00588">
    <property type="reaction ID" value="UER00646"/>
</dbReference>
<dbReference type="NCBIfam" id="NF002633">
    <property type="entry name" value="PRK02304.1-2"/>
    <property type="match status" value="1"/>
</dbReference>
<keyword evidence="10 13" id="KW-0808">Transferase</keyword>
<dbReference type="GO" id="GO:0006168">
    <property type="term" value="P:adenine salvage"/>
    <property type="evidence" value="ECO:0007669"/>
    <property type="project" value="InterPro"/>
</dbReference>
<evidence type="ECO:0000256" key="5">
    <source>
        <dbReference type="ARBA" id="ARBA00008391"/>
    </source>
</evidence>
<evidence type="ECO:0000313" key="13">
    <source>
        <dbReference type="EMBL" id="MPL84305.1"/>
    </source>
</evidence>
<dbReference type="NCBIfam" id="NF002636">
    <property type="entry name" value="PRK02304.1-5"/>
    <property type="match status" value="1"/>
</dbReference>
<dbReference type="InterPro" id="IPR029057">
    <property type="entry name" value="PRTase-like"/>
</dbReference>
<evidence type="ECO:0000256" key="1">
    <source>
        <dbReference type="ARBA" id="ARBA00000868"/>
    </source>
</evidence>
<evidence type="ECO:0000256" key="7">
    <source>
        <dbReference type="ARBA" id="ARBA00011893"/>
    </source>
</evidence>
<dbReference type="GO" id="GO:0003999">
    <property type="term" value="F:adenine phosphoribosyltransferase activity"/>
    <property type="evidence" value="ECO:0007669"/>
    <property type="project" value="UniProtKB-EC"/>
</dbReference>
<dbReference type="Gene3D" id="3.40.50.2020">
    <property type="match status" value="1"/>
</dbReference>
<comment type="pathway">
    <text evidence="4">Purine metabolism; AMP biosynthesis via salvage pathway; AMP from adenine: step 1/1.</text>
</comment>
<comment type="similarity">
    <text evidence="5">Belongs to the purine/pyrimidine phosphoribosyltransferase family.</text>
</comment>
<proteinExistence type="inferred from homology"/>
<evidence type="ECO:0000259" key="12">
    <source>
        <dbReference type="Pfam" id="PF00156"/>
    </source>
</evidence>
<name>A0A644UZX8_9ZZZZ</name>
<comment type="subcellular location">
    <subcellularLocation>
        <location evidence="3">Cytoplasm</location>
    </subcellularLocation>
</comment>
<dbReference type="CDD" id="cd06223">
    <property type="entry name" value="PRTases_typeI"/>
    <property type="match status" value="1"/>
</dbReference>
<dbReference type="NCBIfam" id="TIGR01090">
    <property type="entry name" value="apt"/>
    <property type="match status" value="1"/>
</dbReference>
<dbReference type="GO" id="GO:0006166">
    <property type="term" value="P:purine ribonucleoside salvage"/>
    <property type="evidence" value="ECO:0007669"/>
    <property type="project" value="UniProtKB-KW"/>
</dbReference>
<dbReference type="EC" id="2.4.2.7" evidence="7"/>
<dbReference type="InterPro" id="IPR005764">
    <property type="entry name" value="Ade_phspho_trans"/>
</dbReference>
<dbReference type="GO" id="GO:0044209">
    <property type="term" value="P:AMP salvage"/>
    <property type="evidence" value="ECO:0007669"/>
    <property type="project" value="UniProtKB-UniPathway"/>
</dbReference>
<evidence type="ECO:0000256" key="6">
    <source>
        <dbReference type="ARBA" id="ARBA00011738"/>
    </source>
</evidence>
<dbReference type="FunFam" id="3.40.50.2020:FF:000004">
    <property type="entry name" value="Adenine phosphoribosyltransferase"/>
    <property type="match status" value="1"/>
</dbReference>
<gene>
    <name evidence="13" type="primary">apt_6</name>
    <name evidence="13" type="ORF">SDC9_30270</name>
</gene>